<dbReference type="AlphaFoldDB" id="X1W2M8"/>
<dbReference type="InterPro" id="IPR036465">
    <property type="entry name" value="vWFA_dom_sf"/>
</dbReference>
<dbReference type="SUPFAM" id="SSF53300">
    <property type="entry name" value="vWA-like"/>
    <property type="match status" value="1"/>
</dbReference>
<protein>
    <recommendedName>
        <fullName evidence="2">VWFA domain-containing protein</fullName>
    </recommendedName>
</protein>
<dbReference type="Gene3D" id="3.40.50.410">
    <property type="entry name" value="von Willebrand factor, type A domain"/>
    <property type="match status" value="1"/>
</dbReference>
<name>X1W2M8_9ZZZZ</name>
<gene>
    <name evidence="1" type="ORF">S12H4_57639</name>
</gene>
<evidence type="ECO:0000313" key="1">
    <source>
        <dbReference type="EMBL" id="GAJ23980.1"/>
    </source>
</evidence>
<sequence>CALAWAAAKAGFEVMVVAFDSRCHIIKAPHERGFRDYKYGGGTIPNRALLRAEGFLNESTHSPIMILISDGEFDESAHKKLEQIAKRLRSVYVIALGWRMEQWDSAKIKPRPVKTVGEVTKVIADIIKEEEQKKVREMGRVW</sequence>
<feature type="non-terminal residue" evidence="1">
    <location>
        <position position="1"/>
    </location>
</feature>
<dbReference type="EMBL" id="BARW01037310">
    <property type="protein sequence ID" value="GAJ23980.1"/>
    <property type="molecule type" value="Genomic_DNA"/>
</dbReference>
<evidence type="ECO:0008006" key="2">
    <source>
        <dbReference type="Google" id="ProtNLM"/>
    </source>
</evidence>
<comment type="caution">
    <text evidence="1">The sequence shown here is derived from an EMBL/GenBank/DDBJ whole genome shotgun (WGS) entry which is preliminary data.</text>
</comment>
<reference evidence="1" key="1">
    <citation type="journal article" date="2014" name="Front. Microbiol.">
        <title>High frequency of phylogenetically diverse reductive dehalogenase-homologous genes in deep subseafloor sedimentary metagenomes.</title>
        <authorList>
            <person name="Kawai M."/>
            <person name="Futagami T."/>
            <person name="Toyoda A."/>
            <person name="Takaki Y."/>
            <person name="Nishi S."/>
            <person name="Hori S."/>
            <person name="Arai W."/>
            <person name="Tsubouchi T."/>
            <person name="Morono Y."/>
            <person name="Uchiyama I."/>
            <person name="Ito T."/>
            <person name="Fujiyama A."/>
            <person name="Inagaki F."/>
            <person name="Takami H."/>
        </authorList>
    </citation>
    <scope>NUCLEOTIDE SEQUENCE</scope>
    <source>
        <strain evidence="1">Expedition CK06-06</strain>
    </source>
</reference>
<accession>X1W2M8</accession>
<proteinExistence type="predicted"/>
<dbReference type="CDD" id="cd00198">
    <property type="entry name" value="vWFA"/>
    <property type="match status" value="1"/>
</dbReference>
<organism evidence="1">
    <name type="scientific">marine sediment metagenome</name>
    <dbReference type="NCBI Taxonomy" id="412755"/>
    <lineage>
        <taxon>unclassified sequences</taxon>
        <taxon>metagenomes</taxon>
        <taxon>ecological metagenomes</taxon>
    </lineage>
</organism>